<comment type="caution">
    <text evidence="1">The sequence shown here is derived from an EMBL/GenBank/DDBJ whole genome shotgun (WGS) entry which is preliminary data.</text>
</comment>
<gene>
    <name evidence="1" type="ORF">ANN_01102</name>
</gene>
<dbReference type="Proteomes" id="UP001148838">
    <property type="component" value="Unassembled WGS sequence"/>
</dbReference>
<evidence type="ECO:0000313" key="1">
    <source>
        <dbReference type="EMBL" id="KAJ4449698.1"/>
    </source>
</evidence>
<accession>A0ABQ8TSM2</accession>
<name>A0ABQ8TSM2_PERAM</name>
<reference evidence="1 2" key="1">
    <citation type="journal article" date="2022" name="Allergy">
        <title>Genome assembly and annotation of Periplaneta americana reveal a comprehensive cockroach allergen profile.</title>
        <authorList>
            <person name="Wang L."/>
            <person name="Xiong Q."/>
            <person name="Saelim N."/>
            <person name="Wang L."/>
            <person name="Nong W."/>
            <person name="Wan A.T."/>
            <person name="Shi M."/>
            <person name="Liu X."/>
            <person name="Cao Q."/>
            <person name="Hui J.H.L."/>
            <person name="Sookrung N."/>
            <person name="Leung T.F."/>
            <person name="Tungtrongchitr A."/>
            <person name="Tsui S.K.W."/>
        </authorList>
    </citation>
    <scope>NUCLEOTIDE SEQUENCE [LARGE SCALE GENOMIC DNA]</scope>
    <source>
        <strain evidence="1">PWHHKU_190912</strain>
    </source>
</reference>
<keyword evidence="2" id="KW-1185">Reference proteome</keyword>
<organism evidence="1 2">
    <name type="scientific">Periplaneta americana</name>
    <name type="common">American cockroach</name>
    <name type="synonym">Blatta americana</name>
    <dbReference type="NCBI Taxonomy" id="6978"/>
    <lineage>
        <taxon>Eukaryota</taxon>
        <taxon>Metazoa</taxon>
        <taxon>Ecdysozoa</taxon>
        <taxon>Arthropoda</taxon>
        <taxon>Hexapoda</taxon>
        <taxon>Insecta</taxon>
        <taxon>Pterygota</taxon>
        <taxon>Neoptera</taxon>
        <taxon>Polyneoptera</taxon>
        <taxon>Dictyoptera</taxon>
        <taxon>Blattodea</taxon>
        <taxon>Blattoidea</taxon>
        <taxon>Blattidae</taxon>
        <taxon>Blattinae</taxon>
        <taxon>Periplaneta</taxon>
    </lineage>
</organism>
<proteinExistence type="predicted"/>
<dbReference type="EMBL" id="JAJSOF020000003">
    <property type="protein sequence ID" value="KAJ4449698.1"/>
    <property type="molecule type" value="Genomic_DNA"/>
</dbReference>
<sequence>MYDKVTMDCEQIECGTPYKAAVHNQDRRDSFHGNSHQNQNIFNCQLTDYGLQVKATEVKGIIVDIRNENISFKNNRNITVTYKKVRLFADGCIIYRQINDESDISALQNDLNAIETWTTANKIKINVSKKNMLKISPHIIRYHGMDFRIDRRTRFKSPRIPKGVGRQNEPSLCHVKEQYQERFNIRHQITQQCYLTSRSSVVRDESYVALYVIMTYLDYQSMFVSTPYERK</sequence>
<protein>
    <submittedName>
        <fullName evidence="1">Uncharacterized protein</fullName>
    </submittedName>
</protein>
<evidence type="ECO:0000313" key="2">
    <source>
        <dbReference type="Proteomes" id="UP001148838"/>
    </source>
</evidence>